<keyword evidence="7" id="KW-0963">Cytoplasm</keyword>
<dbReference type="InterPro" id="IPR019734">
    <property type="entry name" value="TPR_rpt"/>
</dbReference>
<dbReference type="PANTHER" id="PTHR24421">
    <property type="entry name" value="NITRATE/NITRITE SENSOR PROTEIN NARX-RELATED"/>
    <property type="match status" value="1"/>
</dbReference>
<gene>
    <name evidence="22" type="ORF">GCM10011379_38160</name>
</gene>
<dbReference type="GO" id="GO:0046872">
    <property type="term" value="F:metal ion binding"/>
    <property type="evidence" value="ECO:0007669"/>
    <property type="project" value="UniProtKB-KW"/>
</dbReference>
<dbReference type="GO" id="GO:0000155">
    <property type="term" value="F:phosphorelay sensor kinase activity"/>
    <property type="evidence" value="ECO:0007669"/>
    <property type="project" value="InterPro"/>
</dbReference>
<evidence type="ECO:0000256" key="7">
    <source>
        <dbReference type="ARBA" id="ARBA00022490"/>
    </source>
</evidence>
<dbReference type="SUPFAM" id="SSF48452">
    <property type="entry name" value="TPR-like"/>
    <property type="match status" value="2"/>
</dbReference>
<evidence type="ECO:0000259" key="21">
    <source>
        <dbReference type="PROSITE" id="PS50109"/>
    </source>
</evidence>
<dbReference type="AlphaFoldDB" id="A0A917MXF2"/>
<keyword evidence="6" id="KW-0004">4Fe-4S</keyword>
<evidence type="ECO:0000256" key="5">
    <source>
        <dbReference type="ARBA" id="ARBA00017322"/>
    </source>
</evidence>
<dbReference type="GO" id="GO:0005524">
    <property type="term" value="F:ATP binding"/>
    <property type="evidence" value="ECO:0007669"/>
    <property type="project" value="UniProtKB-KW"/>
</dbReference>
<dbReference type="Proteomes" id="UP000627292">
    <property type="component" value="Unassembled WGS sequence"/>
</dbReference>
<evidence type="ECO:0000256" key="2">
    <source>
        <dbReference type="ARBA" id="ARBA00001966"/>
    </source>
</evidence>
<keyword evidence="20" id="KW-0472">Membrane</keyword>
<dbReference type="Gene3D" id="3.30.565.10">
    <property type="entry name" value="Histidine kinase-like ATPase, C-terminal domain"/>
    <property type="match status" value="1"/>
</dbReference>
<evidence type="ECO:0000256" key="12">
    <source>
        <dbReference type="ARBA" id="ARBA00022777"/>
    </source>
</evidence>
<dbReference type="Pfam" id="PF13181">
    <property type="entry name" value="TPR_8"/>
    <property type="match status" value="2"/>
</dbReference>
<dbReference type="EC" id="2.7.13.3" evidence="4"/>
<keyword evidence="13" id="KW-0067">ATP-binding</keyword>
<comment type="cofactor">
    <cofactor evidence="2">
        <name>[4Fe-4S] cluster</name>
        <dbReference type="ChEBI" id="CHEBI:49883"/>
    </cofactor>
</comment>
<keyword evidence="23" id="KW-1185">Reference proteome</keyword>
<evidence type="ECO:0000313" key="22">
    <source>
        <dbReference type="EMBL" id="GGH75019.1"/>
    </source>
</evidence>
<keyword evidence="20" id="KW-0812">Transmembrane</keyword>
<keyword evidence="20" id="KW-1133">Transmembrane helix</keyword>
<evidence type="ECO:0000256" key="20">
    <source>
        <dbReference type="SAM" id="Phobius"/>
    </source>
</evidence>
<dbReference type="InterPro" id="IPR011990">
    <property type="entry name" value="TPR-like_helical_dom_sf"/>
</dbReference>
<dbReference type="InterPro" id="IPR036890">
    <property type="entry name" value="HATPase_C_sf"/>
</dbReference>
<comment type="subcellular location">
    <subcellularLocation>
        <location evidence="3">Cytoplasm</location>
    </subcellularLocation>
</comment>
<dbReference type="Gene3D" id="1.20.5.1930">
    <property type="match status" value="1"/>
</dbReference>
<protein>
    <recommendedName>
        <fullName evidence="5">Oxygen sensor histidine kinase NreB</fullName>
        <ecNumber evidence="4">2.7.13.3</ecNumber>
    </recommendedName>
    <alternativeName>
        <fullName evidence="18">Nitrogen regulation protein B</fullName>
    </alternativeName>
</protein>
<evidence type="ECO:0000256" key="11">
    <source>
        <dbReference type="ARBA" id="ARBA00022741"/>
    </source>
</evidence>
<dbReference type="SMART" id="SM00387">
    <property type="entry name" value="HATPase_c"/>
    <property type="match status" value="1"/>
</dbReference>
<keyword evidence="11" id="KW-0547">Nucleotide-binding</keyword>
<dbReference type="PROSITE" id="PS50005">
    <property type="entry name" value="TPR"/>
    <property type="match status" value="2"/>
</dbReference>
<comment type="caution">
    <text evidence="22">The sequence shown here is derived from an EMBL/GenBank/DDBJ whole genome shotgun (WGS) entry which is preliminary data.</text>
</comment>
<evidence type="ECO:0000256" key="9">
    <source>
        <dbReference type="ARBA" id="ARBA00022679"/>
    </source>
</evidence>
<evidence type="ECO:0000256" key="19">
    <source>
        <dbReference type="PROSITE-ProRule" id="PRU00339"/>
    </source>
</evidence>
<evidence type="ECO:0000256" key="1">
    <source>
        <dbReference type="ARBA" id="ARBA00000085"/>
    </source>
</evidence>
<evidence type="ECO:0000256" key="3">
    <source>
        <dbReference type="ARBA" id="ARBA00004496"/>
    </source>
</evidence>
<organism evidence="22 23">
    <name type="scientific">Filimonas zeae</name>
    <dbReference type="NCBI Taxonomy" id="1737353"/>
    <lineage>
        <taxon>Bacteria</taxon>
        <taxon>Pseudomonadati</taxon>
        <taxon>Bacteroidota</taxon>
        <taxon>Chitinophagia</taxon>
        <taxon>Chitinophagales</taxon>
        <taxon>Chitinophagaceae</taxon>
        <taxon>Filimonas</taxon>
    </lineage>
</organism>
<proteinExistence type="predicted"/>
<feature type="repeat" description="TPR" evidence="19">
    <location>
        <begin position="261"/>
        <end position="294"/>
    </location>
</feature>
<dbReference type="Pfam" id="PF07730">
    <property type="entry name" value="HisKA_3"/>
    <property type="match status" value="1"/>
</dbReference>
<evidence type="ECO:0000256" key="14">
    <source>
        <dbReference type="ARBA" id="ARBA00023004"/>
    </source>
</evidence>
<feature type="transmembrane region" description="Helical" evidence="20">
    <location>
        <begin position="378"/>
        <end position="398"/>
    </location>
</feature>
<evidence type="ECO:0000256" key="15">
    <source>
        <dbReference type="ARBA" id="ARBA00023012"/>
    </source>
</evidence>
<dbReference type="GO" id="GO:0051539">
    <property type="term" value="F:4 iron, 4 sulfur cluster binding"/>
    <property type="evidence" value="ECO:0007669"/>
    <property type="project" value="UniProtKB-KW"/>
</dbReference>
<dbReference type="GO" id="GO:0016020">
    <property type="term" value="C:membrane"/>
    <property type="evidence" value="ECO:0007669"/>
    <property type="project" value="InterPro"/>
</dbReference>
<dbReference type="GO" id="GO:0005737">
    <property type="term" value="C:cytoplasm"/>
    <property type="evidence" value="ECO:0007669"/>
    <property type="project" value="UniProtKB-SubCell"/>
</dbReference>
<keyword evidence="14" id="KW-0408">Iron</keyword>
<dbReference type="InterPro" id="IPR004358">
    <property type="entry name" value="Sig_transdc_His_kin-like_C"/>
</dbReference>
<dbReference type="PROSITE" id="PS50109">
    <property type="entry name" value="HIS_KIN"/>
    <property type="match status" value="1"/>
</dbReference>
<evidence type="ECO:0000313" key="23">
    <source>
        <dbReference type="Proteomes" id="UP000627292"/>
    </source>
</evidence>
<evidence type="ECO:0000256" key="17">
    <source>
        <dbReference type="ARBA" id="ARBA00024827"/>
    </source>
</evidence>
<dbReference type="InterPro" id="IPR003594">
    <property type="entry name" value="HATPase_dom"/>
</dbReference>
<evidence type="ECO:0000256" key="6">
    <source>
        <dbReference type="ARBA" id="ARBA00022485"/>
    </source>
</evidence>
<comment type="catalytic activity">
    <reaction evidence="1">
        <text>ATP + protein L-histidine = ADP + protein N-phospho-L-histidine.</text>
        <dbReference type="EC" id="2.7.13.3"/>
    </reaction>
</comment>
<sequence length="636" mass="72651">MLVEDTATINRMLERAYLLRERNTDSALYLNNLALASARQLHYDAGICDAWLGLSRTHAILNQNELSIADTRNALRYCTHPQKKYEQEANAYLSLAFVYYYEGRYDSCAWYRYKALNLVETGSIKNLQVQLTAYSSVLQFWITVHSDIRNDAYIQNIMRHINDIEKTAIATGDSASLAEVYFRKASYYGSCGQGDSLRYYSNLTIDMAQRLKSTPSVTIASLLNSGESYLDENRPEEALAFFRRAIAEVPEKNKEQNRFYLYALFDIGDAYFQQKKYTLAIETLERALQQAQQLGHLLATDFPNHTLALAYNATGNYAKSAWHWSVYSGMRDSMTREKKMELVYNVEMKYRLADKERELAQKELSIAINENKIKIRNIWIGIILTFTTLIIVLGLLFFRNNKNKQKLQSEKIRNLHQELAIGNLQAMIAGEEKERSRIARDLHDGMGGTLAVIRTRLSNVFRKVETDNVQAQTDMTDILLLLEEASAELRKTAHNLMPEILLREGLTNATLLFCERIRKGYMLEITTEIWGEQRRLPDDLELIAYRIIQELIHNIQKHARATQALVQIVYHTSVMSVTVEDNGTGIHENNTGQNEGTGLKNIRERVTSLHGVMDISATAGKGTSIYIELPLDDTGV</sequence>
<dbReference type="SUPFAM" id="SSF55874">
    <property type="entry name" value="ATPase domain of HSP90 chaperone/DNA topoisomerase II/histidine kinase"/>
    <property type="match status" value="1"/>
</dbReference>
<evidence type="ECO:0000256" key="10">
    <source>
        <dbReference type="ARBA" id="ARBA00022723"/>
    </source>
</evidence>
<keyword evidence="19" id="KW-0802">TPR repeat</keyword>
<accession>A0A917MXF2</accession>
<dbReference type="EMBL" id="BMIB01000004">
    <property type="protein sequence ID" value="GGH75019.1"/>
    <property type="molecule type" value="Genomic_DNA"/>
</dbReference>
<evidence type="ECO:0000256" key="18">
    <source>
        <dbReference type="ARBA" id="ARBA00030800"/>
    </source>
</evidence>
<evidence type="ECO:0000256" key="13">
    <source>
        <dbReference type="ARBA" id="ARBA00022840"/>
    </source>
</evidence>
<keyword evidence="10" id="KW-0479">Metal-binding</keyword>
<dbReference type="PANTHER" id="PTHR24421:SF10">
    <property type="entry name" value="NITRATE_NITRITE SENSOR PROTEIN NARQ"/>
    <property type="match status" value="1"/>
</dbReference>
<keyword evidence="9" id="KW-0808">Transferase</keyword>
<comment type="function">
    <text evidence="17">Member of the two-component regulatory system NreB/NreC involved in the control of dissimilatory nitrate/nitrite reduction in response to oxygen. NreB functions as a direct oxygen sensor histidine kinase which is autophosphorylated, in the absence of oxygen, probably at the conserved histidine residue, and transfers its phosphate group probably to a conserved aspartate residue of NreC. NreB/NreC activates the expression of the nitrate (narGHJI) and nitrite (nir) reductase operons, as well as the putative nitrate transporter gene narT.</text>
</comment>
<keyword evidence="15" id="KW-0902">Two-component regulatory system</keyword>
<dbReference type="InterPro" id="IPR005467">
    <property type="entry name" value="His_kinase_dom"/>
</dbReference>
<dbReference type="SMART" id="SM00028">
    <property type="entry name" value="TPR"/>
    <property type="match status" value="4"/>
</dbReference>
<keyword evidence="16" id="KW-0411">Iron-sulfur</keyword>
<feature type="domain" description="Histidine kinase" evidence="21">
    <location>
        <begin position="546"/>
        <end position="633"/>
    </location>
</feature>
<dbReference type="CDD" id="cd16917">
    <property type="entry name" value="HATPase_UhpB-NarQ-NarX-like"/>
    <property type="match status" value="1"/>
</dbReference>
<evidence type="ECO:0000256" key="16">
    <source>
        <dbReference type="ARBA" id="ARBA00023014"/>
    </source>
</evidence>
<dbReference type="PRINTS" id="PR00344">
    <property type="entry name" value="BCTRLSENSOR"/>
</dbReference>
<keyword evidence="8" id="KW-0597">Phosphoprotein</keyword>
<dbReference type="Pfam" id="PF02518">
    <property type="entry name" value="HATPase_c"/>
    <property type="match status" value="1"/>
</dbReference>
<dbReference type="InterPro" id="IPR050482">
    <property type="entry name" value="Sensor_HK_TwoCompSys"/>
</dbReference>
<evidence type="ECO:0000256" key="4">
    <source>
        <dbReference type="ARBA" id="ARBA00012438"/>
    </source>
</evidence>
<dbReference type="InterPro" id="IPR011712">
    <property type="entry name" value="Sig_transdc_His_kin_sub3_dim/P"/>
</dbReference>
<evidence type="ECO:0000256" key="8">
    <source>
        <dbReference type="ARBA" id="ARBA00022553"/>
    </source>
</evidence>
<dbReference type="Gene3D" id="1.25.40.10">
    <property type="entry name" value="Tetratricopeptide repeat domain"/>
    <property type="match status" value="1"/>
</dbReference>
<keyword evidence="12 22" id="KW-0418">Kinase</keyword>
<feature type="repeat" description="TPR" evidence="19">
    <location>
        <begin position="219"/>
        <end position="252"/>
    </location>
</feature>
<name>A0A917MXF2_9BACT</name>
<reference evidence="22" key="1">
    <citation type="journal article" date="2014" name="Int. J. Syst. Evol. Microbiol.">
        <title>Complete genome sequence of Corynebacterium casei LMG S-19264T (=DSM 44701T), isolated from a smear-ripened cheese.</title>
        <authorList>
            <consortium name="US DOE Joint Genome Institute (JGI-PGF)"/>
            <person name="Walter F."/>
            <person name="Albersmeier A."/>
            <person name="Kalinowski J."/>
            <person name="Ruckert C."/>
        </authorList>
    </citation>
    <scope>NUCLEOTIDE SEQUENCE</scope>
    <source>
        <strain evidence="22">CGMCC 1.15290</strain>
    </source>
</reference>
<dbReference type="GO" id="GO:0046983">
    <property type="term" value="F:protein dimerization activity"/>
    <property type="evidence" value="ECO:0007669"/>
    <property type="project" value="InterPro"/>
</dbReference>
<reference evidence="22" key="2">
    <citation type="submission" date="2020-09" db="EMBL/GenBank/DDBJ databases">
        <authorList>
            <person name="Sun Q."/>
            <person name="Zhou Y."/>
        </authorList>
    </citation>
    <scope>NUCLEOTIDE SEQUENCE</scope>
    <source>
        <strain evidence="22">CGMCC 1.15290</strain>
    </source>
</reference>